<reference evidence="2" key="1">
    <citation type="submission" date="2018-02" db="EMBL/GenBank/DDBJ databases">
        <title>Rhizophora mucronata_Transcriptome.</title>
        <authorList>
            <person name="Meera S.P."/>
            <person name="Sreeshan A."/>
            <person name="Augustine A."/>
        </authorList>
    </citation>
    <scope>NUCLEOTIDE SEQUENCE</scope>
    <source>
        <tissue evidence="2">Leaf</tissue>
    </source>
</reference>
<evidence type="ECO:0000313" key="2">
    <source>
        <dbReference type="EMBL" id="MBX44281.1"/>
    </source>
</evidence>
<keyword evidence="1" id="KW-1133">Transmembrane helix</keyword>
<sequence>MIPLFILFYFIYLGIGFCWGMCKVKSSNAI</sequence>
<accession>A0A2P2NPA9</accession>
<organism evidence="2">
    <name type="scientific">Rhizophora mucronata</name>
    <name type="common">Asiatic mangrove</name>
    <dbReference type="NCBI Taxonomy" id="61149"/>
    <lineage>
        <taxon>Eukaryota</taxon>
        <taxon>Viridiplantae</taxon>
        <taxon>Streptophyta</taxon>
        <taxon>Embryophyta</taxon>
        <taxon>Tracheophyta</taxon>
        <taxon>Spermatophyta</taxon>
        <taxon>Magnoliopsida</taxon>
        <taxon>eudicotyledons</taxon>
        <taxon>Gunneridae</taxon>
        <taxon>Pentapetalae</taxon>
        <taxon>rosids</taxon>
        <taxon>fabids</taxon>
        <taxon>Malpighiales</taxon>
        <taxon>Rhizophoraceae</taxon>
        <taxon>Rhizophora</taxon>
    </lineage>
</organism>
<name>A0A2P2NPA9_RHIMU</name>
<dbReference type="EMBL" id="GGEC01063797">
    <property type="protein sequence ID" value="MBX44281.1"/>
    <property type="molecule type" value="Transcribed_RNA"/>
</dbReference>
<protein>
    <submittedName>
        <fullName evidence="2">Uncharacterized protein</fullName>
    </submittedName>
</protein>
<dbReference type="AlphaFoldDB" id="A0A2P2NPA9"/>
<proteinExistence type="predicted"/>
<keyword evidence="1" id="KW-0472">Membrane</keyword>
<keyword evidence="1" id="KW-0812">Transmembrane</keyword>
<evidence type="ECO:0000256" key="1">
    <source>
        <dbReference type="SAM" id="Phobius"/>
    </source>
</evidence>
<feature type="transmembrane region" description="Helical" evidence="1">
    <location>
        <begin position="6"/>
        <end position="24"/>
    </location>
</feature>